<evidence type="ECO:0000256" key="1">
    <source>
        <dbReference type="SAM" id="MobiDB-lite"/>
    </source>
</evidence>
<feature type="domain" description="F-box" evidence="2">
    <location>
        <begin position="119"/>
        <end position="168"/>
    </location>
</feature>
<protein>
    <recommendedName>
        <fullName evidence="2">F-box domain-containing protein</fullName>
    </recommendedName>
</protein>
<evidence type="ECO:0000259" key="2">
    <source>
        <dbReference type="PROSITE" id="PS50181"/>
    </source>
</evidence>
<keyword evidence="4" id="KW-1185">Reference proteome</keyword>
<dbReference type="PROSITE" id="PS50181">
    <property type="entry name" value="FBOX"/>
    <property type="match status" value="1"/>
</dbReference>
<feature type="compositionally biased region" description="Acidic residues" evidence="1">
    <location>
        <begin position="65"/>
        <end position="76"/>
    </location>
</feature>
<dbReference type="EMBL" id="JBANRG010000035">
    <property type="protein sequence ID" value="KAK7449714.1"/>
    <property type="molecule type" value="Genomic_DNA"/>
</dbReference>
<dbReference type="Pfam" id="PF00646">
    <property type="entry name" value="F-box"/>
    <property type="match status" value="1"/>
</dbReference>
<reference evidence="3 4" key="1">
    <citation type="submission" date="2024-01" db="EMBL/GenBank/DDBJ databases">
        <title>A draft genome for the cacao thread blight pathogen Marasmiellus scandens.</title>
        <authorList>
            <person name="Baruah I.K."/>
            <person name="Leung J."/>
            <person name="Bukari Y."/>
            <person name="Amoako-Attah I."/>
            <person name="Meinhardt L.W."/>
            <person name="Bailey B.A."/>
            <person name="Cohen S.P."/>
        </authorList>
    </citation>
    <scope>NUCLEOTIDE SEQUENCE [LARGE SCALE GENOMIC DNA]</scope>
    <source>
        <strain evidence="3 4">GH-19</strain>
    </source>
</reference>
<feature type="region of interest" description="Disordered" evidence="1">
    <location>
        <begin position="1"/>
        <end position="97"/>
    </location>
</feature>
<sequence length="735" mass="84895">MARRSSRLKDKGQAATTTLAEPDPESCPGPMRPPRKRAKLSIDDASSETSHHLQAEEDTSSIGDELVETISEDEDFEAPKVKQKRKRGAKPPSTKGKTVKLVAVDKKFKKVRGKLGLLQRLATDMPLDVIFEIFLYLEPLDILRLSRTSLDLRNLLTSRSSEHVWRAARLNVQGLPPPPTDLNEMQYANLAFDNHCHVCGYHPCDNVIWDCRVRCCSTKCIPAVLTEDDVLESRYSEAFETMNPDINTILDSTPFLSIYKGGHPYRGLWYLASVFTKLYNDYQKIKTEGQPALDEWLRNLRSEREMHIQHNRLLENWGKLKRRDRFDQLRDRRTQRKQDVENRLIAQGWGPEVEQLKMRWEFKNHKNLRQAAKVTDGVWAKIGPAFIEMARNERARQQKHRRTQTLRQRHVYLQELYGKFIDAQGILENQTYPPFGDILQSNTFRGVLWDTPLDSELTEDDFADGFAQVPQFIEDWNASKTQELVILARTFVQNATVDDLRLPTNVFLCNSCDAHLWYPKMLKHSCFLAHRRFMQVNQDPDYNPYWDLTQSPWNNNSVVYSPSASETMKAILQACNLTAHPTTLATLDELNPMLECTTCMSEQRGRVFMRWLRALDWHKSYPSHQFSIDSFNDIRQKVLDAEKLPSAMEDAWKYLFLCAECNKAEGSDKKAGPKMSFASLKTHLAAVHGIQEDRIKQENWSWTPETKEIQKVPDCIWLKSEVLILDVPDTGIHTG</sequence>
<comment type="caution">
    <text evidence="3">The sequence shown here is derived from an EMBL/GenBank/DDBJ whole genome shotgun (WGS) entry which is preliminary data.</text>
</comment>
<evidence type="ECO:0000313" key="3">
    <source>
        <dbReference type="EMBL" id="KAK7449714.1"/>
    </source>
</evidence>
<dbReference type="InterPro" id="IPR001810">
    <property type="entry name" value="F-box_dom"/>
</dbReference>
<dbReference type="InterPro" id="IPR036047">
    <property type="entry name" value="F-box-like_dom_sf"/>
</dbReference>
<dbReference type="SMART" id="SM00256">
    <property type="entry name" value="FBOX"/>
    <property type="match status" value="1"/>
</dbReference>
<name>A0ABR1J761_9AGAR</name>
<dbReference type="CDD" id="cd09917">
    <property type="entry name" value="F-box_SF"/>
    <property type="match status" value="1"/>
</dbReference>
<proteinExistence type="predicted"/>
<evidence type="ECO:0000313" key="4">
    <source>
        <dbReference type="Proteomes" id="UP001498398"/>
    </source>
</evidence>
<dbReference type="Proteomes" id="UP001498398">
    <property type="component" value="Unassembled WGS sequence"/>
</dbReference>
<gene>
    <name evidence="3" type="ORF">VKT23_013187</name>
</gene>
<organism evidence="3 4">
    <name type="scientific">Marasmiellus scandens</name>
    <dbReference type="NCBI Taxonomy" id="2682957"/>
    <lineage>
        <taxon>Eukaryota</taxon>
        <taxon>Fungi</taxon>
        <taxon>Dikarya</taxon>
        <taxon>Basidiomycota</taxon>
        <taxon>Agaricomycotina</taxon>
        <taxon>Agaricomycetes</taxon>
        <taxon>Agaricomycetidae</taxon>
        <taxon>Agaricales</taxon>
        <taxon>Marasmiineae</taxon>
        <taxon>Omphalotaceae</taxon>
        <taxon>Marasmiellus</taxon>
    </lineage>
</organism>
<accession>A0ABR1J761</accession>
<dbReference type="SUPFAM" id="SSF81383">
    <property type="entry name" value="F-box domain"/>
    <property type="match status" value="1"/>
</dbReference>